<dbReference type="RefSeq" id="WP_012991173.1">
    <property type="nucleotide sequence ID" value="NC_013894.1"/>
</dbReference>
<protein>
    <submittedName>
        <fullName evidence="1">Uncharacterized protein</fullName>
    </submittedName>
</protein>
<dbReference type="AlphaFoldDB" id="D3SNM9"/>
<dbReference type="HOGENOM" id="CLU_2990570_0_0_0"/>
<reference evidence="2" key="1">
    <citation type="journal article" date="2010" name="Stand. Genomic Sci.">
        <title>Complete genome sequence of Thermocrinis albus type strain (HI 11/12T).</title>
        <authorList>
            <person name="Wirth R."/>
            <person name="Sikorski J."/>
            <person name="Brambilla E."/>
            <person name="Misra M."/>
            <person name="Lapidus A."/>
            <person name="Copeland A."/>
            <person name="Nolan M."/>
            <person name="Lucas S."/>
            <person name="Chen F."/>
            <person name="Tice H."/>
            <person name="Cheng J.F."/>
            <person name="Han C."/>
            <person name="Detter J.C."/>
            <person name="Tapia R."/>
            <person name="Bruce D."/>
            <person name="Goodwin L."/>
            <person name="Pitluck S."/>
            <person name="Pati A."/>
            <person name="Anderson I."/>
            <person name="Ivanova N."/>
            <person name="Mavromatis K."/>
            <person name="Mikhailova N."/>
            <person name="Chen A."/>
            <person name="Palaniappan K."/>
            <person name="Bilek Y."/>
            <person name="Hader T."/>
            <person name="Land M."/>
            <person name="Hauser L."/>
            <person name="Chang Y.J."/>
            <person name="Jeffries C.D."/>
            <person name="Tindall B.J."/>
            <person name="Rohde M."/>
            <person name="Goker M."/>
            <person name="Bristow J."/>
            <person name="Eisen J.A."/>
            <person name="Markowitz V."/>
            <person name="Hugenholtz P."/>
            <person name="Kyrpides N.C."/>
            <person name="Klenk H.P."/>
        </authorList>
    </citation>
    <scope>NUCLEOTIDE SEQUENCE [LARGE SCALE GENOMIC DNA]</scope>
    <source>
        <strain evidence="2">DSM 14484 / JCM 11386 / HI 11/12</strain>
    </source>
</reference>
<accession>D3SNM9</accession>
<dbReference type="EMBL" id="CP001931">
    <property type="protein sequence ID" value="ADC88766.1"/>
    <property type="molecule type" value="Genomic_DNA"/>
</dbReference>
<dbReference type="KEGG" id="tal:Thal_0129"/>
<dbReference type="Proteomes" id="UP000002043">
    <property type="component" value="Chromosome"/>
</dbReference>
<dbReference type="STRING" id="638303.Thal_0129"/>
<evidence type="ECO:0000313" key="1">
    <source>
        <dbReference type="EMBL" id="ADC88766.1"/>
    </source>
</evidence>
<keyword evidence="2" id="KW-1185">Reference proteome</keyword>
<gene>
    <name evidence="1" type="ordered locus">Thal_0129</name>
</gene>
<proteinExistence type="predicted"/>
<evidence type="ECO:0000313" key="2">
    <source>
        <dbReference type="Proteomes" id="UP000002043"/>
    </source>
</evidence>
<sequence length="58" mass="6709">MENKVVIKVNGKELNLKDFPRRVAYNVVLGFIRSLNLEEEPEYIEIHIHVSGKNRGDS</sequence>
<name>D3SNM9_THEAH</name>
<organism evidence="1 2">
    <name type="scientific">Thermocrinis albus (strain DSM 14484 / JCM 11386 / HI 11/12)</name>
    <dbReference type="NCBI Taxonomy" id="638303"/>
    <lineage>
        <taxon>Bacteria</taxon>
        <taxon>Pseudomonadati</taxon>
        <taxon>Aquificota</taxon>
        <taxon>Aquificia</taxon>
        <taxon>Aquificales</taxon>
        <taxon>Aquificaceae</taxon>
        <taxon>Thermocrinis</taxon>
    </lineage>
</organism>